<dbReference type="Gene3D" id="2.40.160.90">
    <property type="match status" value="1"/>
</dbReference>
<dbReference type="InterPro" id="IPR011250">
    <property type="entry name" value="OMP/PagP_B-barrel"/>
</dbReference>
<proteinExistence type="predicted"/>
<feature type="compositionally biased region" description="Polar residues" evidence="1">
    <location>
        <begin position="954"/>
        <end position="965"/>
    </location>
</feature>
<evidence type="ECO:0000313" key="4">
    <source>
        <dbReference type="Proteomes" id="UP000190837"/>
    </source>
</evidence>
<protein>
    <submittedName>
        <fullName evidence="3">Outer membrane protein 1E</fullName>
    </submittedName>
</protein>
<dbReference type="Pfam" id="PF01298">
    <property type="entry name" value="TbpB_B_D"/>
    <property type="match status" value="1"/>
</dbReference>
<dbReference type="EMBL" id="FKLO01000011">
    <property type="protein sequence ID" value="SAM56991.1"/>
    <property type="molecule type" value="Genomic_DNA"/>
</dbReference>
<evidence type="ECO:0000313" key="3">
    <source>
        <dbReference type="EMBL" id="SAM56991.1"/>
    </source>
</evidence>
<feature type="region of interest" description="Disordered" evidence="1">
    <location>
        <begin position="939"/>
        <end position="965"/>
    </location>
</feature>
<dbReference type="AlphaFoldDB" id="A0A1C3H1P1"/>
<gene>
    <name evidence="3" type="ORF">CHUV0807_0096</name>
</gene>
<accession>A0A1C3H1P1</accession>
<dbReference type="Proteomes" id="UP000190837">
    <property type="component" value="Unassembled WGS sequence"/>
</dbReference>
<name>A0A1C3H1P1_9GAMM</name>
<feature type="domain" description="Transferrin-binding protein B C-lobe/N-lobe beta-barrel" evidence="2">
    <location>
        <begin position="769"/>
        <end position="936"/>
    </location>
</feature>
<dbReference type="InterPro" id="IPR001677">
    <property type="entry name" value="TbpB_B_D"/>
</dbReference>
<evidence type="ECO:0000259" key="2">
    <source>
        <dbReference type="Pfam" id="PF01298"/>
    </source>
</evidence>
<dbReference type="SUPFAM" id="SSF56925">
    <property type="entry name" value="OMPA-like"/>
    <property type="match status" value="1"/>
</dbReference>
<sequence>MVDDKDLLKQSTVGGLQYIRRDNSSYDRVYNPEKLASSTPLLGVPLDEQNPKLSNIVLARQDLTREDGQPVKAQFAGGFSPEPLTNTGRPQAQPSLQAMNFENVDVLAGIYKLPGSAAVDADGTPIMSNTPGDRQDYDRHVTDNVDKDKNITRDRVSHVYTLRFEYLQPYVDYPHATNPNDPSYYGNPVAHNHQAPDAVLEPAMPNTPANLEDLLKSNLNWATTGNNDKGWHRYNTGLGQADVAQGGTMDNYMFRFIQGGRTHVPVDNNEYAPGPNLQSNTRWRAHGRDADRSWLNREGSSVYAGIHYPNNPYPGWDDENNRINRNSKRAGIKQFQYNGWVYEDDMESIEPRQKGDPRYPNEPYDIKYNAKLSGVTPASADYGHEHTYLDVDEFTAIRRQKLIRPLVNPDPNTWQWALEQTWEYTPYMPQFDPNNNNRFIGMQAGTPTQVTGKDKVYLQGTPPLCQANGQVACSDNWRLLSHKWVEPSNLKDGRQGEFRGPAYQGWLENPEVIRFADARIHEPKYAKKYGADLVWWSTQDSAFENHATRNGWDPRARRVDNNVDNSGPIASDDLERKDPWDRDIEIQPTGDITNGLIRIGSSMKTLGQEKRWNADTQQWQDWHNTKTRIFGRYHLAWSDEGKIKPVTLNSYSGARSFVARTAGTVAGSAIPDNEQEGWVNDGDAKQARYDTKADLDSAPVEWSIGAKPITLTKVQYGRVTTNLDLSAGEGPFGGGFLHAPFAHKNDKGSVDNYFYRGVEATSIEQMASLPNEGNVKYEGHALMYGINNDFLGFTEYRDPNNKVNLPNAFAREQIGGGTAQMGLGNFVQADVNFANKKVEGDVYNAWLKDTLVKDNPNGAIVKDLKVHFKGDIMGNTVVGSADRVYAPGDDKADFRASFFGDKAQEMGGAFNTVTREDKYGSAYETGDWGGVFGAARSSGSASNTFQGEDGANHYGNTTVTNNYER</sequence>
<evidence type="ECO:0000256" key="1">
    <source>
        <dbReference type="SAM" id="MobiDB-lite"/>
    </source>
</evidence>
<organism evidence="3 4">
    <name type="scientific">Cardiobacterium hominis</name>
    <dbReference type="NCBI Taxonomy" id="2718"/>
    <lineage>
        <taxon>Bacteria</taxon>
        <taxon>Pseudomonadati</taxon>
        <taxon>Pseudomonadota</taxon>
        <taxon>Gammaproteobacteria</taxon>
        <taxon>Cardiobacteriales</taxon>
        <taxon>Cardiobacteriaceae</taxon>
        <taxon>Cardiobacterium</taxon>
    </lineage>
</organism>
<reference evidence="4" key="1">
    <citation type="submission" date="2016-04" db="EMBL/GenBank/DDBJ databases">
        <authorList>
            <person name="Tagini F."/>
        </authorList>
    </citation>
    <scope>NUCLEOTIDE SEQUENCE [LARGE SCALE GENOMIC DNA]</scope>
    <source>
        <strain evidence="4">CHUV0807</strain>
    </source>
</reference>